<evidence type="ECO:0000313" key="1">
    <source>
        <dbReference type="EMBL" id="AET59308.1"/>
    </source>
</evidence>
<sequence>MTLPPIKKTITLYKFASILRLTFCPANIYAETKIVPNKDNPSPINASRETPMSPQAIMVEPIRAAIKQRMVNIFARSLNIKYEPIITNKGCNDKMTMELATEVYTKDSIQNKKCNPRNRPAKRTVLQSFLFISEDRRVFQGTKGSIMITDIYNLYIPATAVGVSEDFIMMDEIETDSMLMKSKIYG</sequence>
<name>G7W468_PAETH</name>
<dbReference type="STRING" id="985665.HPL003_12765"/>
<evidence type="ECO:0000313" key="2">
    <source>
        <dbReference type="Proteomes" id="UP000005876"/>
    </source>
</evidence>
<proteinExistence type="predicted"/>
<protein>
    <submittedName>
        <fullName evidence="1">Uncharacterized protein</fullName>
    </submittedName>
</protein>
<dbReference type="HOGENOM" id="CLU_1453121_0_0_9"/>
<dbReference type="Proteomes" id="UP000005876">
    <property type="component" value="Chromosome"/>
</dbReference>
<reference evidence="2" key="1">
    <citation type="submission" date="2011-11" db="EMBL/GenBank/DDBJ databases">
        <title>Complete sequence of Paenibacillus terrae HPL-003.</title>
        <authorList>
            <person name="Shin S.H."/>
            <person name="Kim S."/>
            <person name="Kim J.Y."/>
        </authorList>
    </citation>
    <scope>NUCLEOTIDE SEQUENCE [LARGE SCALE GENOMIC DNA]</scope>
    <source>
        <strain evidence="2">HPL-003</strain>
    </source>
</reference>
<dbReference type="AlphaFoldDB" id="G7W468"/>
<organism evidence="1 2">
    <name type="scientific">Paenibacillus terrae (strain HPL-003)</name>
    <dbReference type="NCBI Taxonomy" id="985665"/>
    <lineage>
        <taxon>Bacteria</taxon>
        <taxon>Bacillati</taxon>
        <taxon>Bacillota</taxon>
        <taxon>Bacilli</taxon>
        <taxon>Bacillales</taxon>
        <taxon>Paenibacillaceae</taxon>
        <taxon>Paenibacillus</taxon>
    </lineage>
</organism>
<reference key="2">
    <citation type="submission" date="2011-11" db="EMBL/GenBank/DDBJ databases">
        <authorList>
            <person name="Shin S.H."/>
            <person name="Kim S."/>
            <person name="Kim J.Y."/>
        </authorList>
    </citation>
    <scope>NUCLEOTIDE SEQUENCE</scope>
    <source>
        <strain>HPL-003</strain>
    </source>
</reference>
<gene>
    <name evidence="1" type="ordered locus">HPL003_12765</name>
</gene>
<accession>G7W468</accession>
<dbReference type="EMBL" id="CP003107">
    <property type="protein sequence ID" value="AET59308.1"/>
    <property type="molecule type" value="Genomic_DNA"/>
</dbReference>
<dbReference type="KEGG" id="pta:HPL003_12765"/>
<reference evidence="1 2" key="3">
    <citation type="journal article" date="2012" name="J. Bacteriol.">
        <title>Genome Sequence of Paenibacillus terrae HPL-003, a Xylanase-Producing Bacterium Isolated from Soil Found in Forest Residue.</title>
        <authorList>
            <person name="Shin S.H."/>
            <person name="Kim S."/>
            <person name="Kim J.Y."/>
            <person name="Song H.Y."/>
            <person name="Cho S.J."/>
            <person name="Kim D.R."/>
            <person name="Lee K.I."/>
            <person name="Lim H.K."/>
            <person name="Park N.J."/>
            <person name="Hwang I.T."/>
            <person name="Yang K.S."/>
        </authorList>
    </citation>
    <scope>NUCLEOTIDE SEQUENCE [LARGE SCALE GENOMIC DNA]</scope>
    <source>
        <strain evidence="1 2">HPL-003</strain>
    </source>
</reference>